<keyword evidence="1" id="KW-0378">Hydrolase</keyword>
<protein>
    <submittedName>
        <fullName evidence="1">Spore protease YyaC</fullName>
    </submittedName>
</protein>
<dbReference type="NCBIfam" id="TIGR02841">
    <property type="entry name" value="spore_YyaC"/>
    <property type="match status" value="1"/>
</dbReference>
<proteinExistence type="predicted"/>
<dbReference type="Proteomes" id="UP001595755">
    <property type="component" value="Unassembled WGS sequence"/>
</dbReference>
<dbReference type="InterPro" id="IPR009665">
    <property type="entry name" value="YyaC"/>
</dbReference>
<organism evidence="1 2">
    <name type="scientific">Cohnella boryungensis</name>
    <dbReference type="NCBI Taxonomy" id="768479"/>
    <lineage>
        <taxon>Bacteria</taxon>
        <taxon>Bacillati</taxon>
        <taxon>Bacillota</taxon>
        <taxon>Bacilli</taxon>
        <taxon>Bacillales</taxon>
        <taxon>Paenibacillaceae</taxon>
        <taxon>Cohnella</taxon>
    </lineage>
</organism>
<reference evidence="2" key="1">
    <citation type="journal article" date="2019" name="Int. J. Syst. Evol. Microbiol.">
        <title>The Global Catalogue of Microorganisms (GCM) 10K type strain sequencing project: providing services to taxonomists for standard genome sequencing and annotation.</title>
        <authorList>
            <consortium name="The Broad Institute Genomics Platform"/>
            <consortium name="The Broad Institute Genome Sequencing Center for Infectious Disease"/>
            <person name="Wu L."/>
            <person name="Ma J."/>
        </authorList>
    </citation>
    <scope>NUCLEOTIDE SEQUENCE [LARGE SCALE GENOMIC DNA]</scope>
    <source>
        <strain evidence="2">CGMCC 4.1641</strain>
    </source>
</reference>
<dbReference type="RefSeq" id="WP_204606142.1">
    <property type="nucleotide sequence ID" value="NZ_JBHSED010000020.1"/>
</dbReference>
<dbReference type="GO" id="GO:0008233">
    <property type="term" value="F:peptidase activity"/>
    <property type="evidence" value="ECO:0007669"/>
    <property type="project" value="UniProtKB-KW"/>
</dbReference>
<name>A0ABV8SB66_9BACL</name>
<dbReference type="SUPFAM" id="SSF53163">
    <property type="entry name" value="HybD-like"/>
    <property type="match status" value="1"/>
</dbReference>
<accession>A0ABV8SB66</accession>
<dbReference type="EMBL" id="JBHSED010000020">
    <property type="protein sequence ID" value="MFC4304245.1"/>
    <property type="molecule type" value="Genomic_DNA"/>
</dbReference>
<sequence length="181" mass="19687">MIDLKPTEAERVDSRELLTFLKDIVSSHAGEQLLFLCIGTDRSTGDSLGPWVGTLLEERGLDGVIGTLRNPCDANTLAKIVRELPEKAVVVAIDACLGRAENIGTFLVRRGPLVPARSVNRSFGPVGAYSIAGIVNANSLKPYWTLQSTSLYQVMEMAREIANAIIGAMNPTNEERMNEDE</sequence>
<comment type="caution">
    <text evidence="1">The sequence shown here is derived from an EMBL/GenBank/DDBJ whole genome shotgun (WGS) entry which is preliminary data.</text>
</comment>
<keyword evidence="1" id="KW-0645">Protease</keyword>
<evidence type="ECO:0000313" key="2">
    <source>
        <dbReference type="Proteomes" id="UP001595755"/>
    </source>
</evidence>
<dbReference type="InterPro" id="IPR023430">
    <property type="entry name" value="Pept_HybD-like_dom_sf"/>
</dbReference>
<gene>
    <name evidence="1" type="primary">yyaC</name>
    <name evidence="1" type="ORF">ACFO1S_12475</name>
</gene>
<evidence type="ECO:0000313" key="1">
    <source>
        <dbReference type="EMBL" id="MFC4304245.1"/>
    </source>
</evidence>
<keyword evidence="2" id="KW-1185">Reference proteome</keyword>
<dbReference type="GO" id="GO:0006508">
    <property type="term" value="P:proteolysis"/>
    <property type="evidence" value="ECO:0007669"/>
    <property type="project" value="UniProtKB-KW"/>
</dbReference>
<dbReference type="Pfam" id="PF06866">
    <property type="entry name" value="DUF1256"/>
    <property type="match status" value="1"/>
</dbReference>